<evidence type="ECO:0000313" key="2">
    <source>
        <dbReference type="Proteomes" id="UP001387100"/>
    </source>
</evidence>
<sequence length="207" mass="20980">MGAGVGVLAVVGVDAAVDAVEFGEDAVLFSFEQGQRDRVGVVGLQQSFLFVLEPVATGGEAGEFVGLGGHELVELVVQHPGEGIAVGGGDLDALVVVLDQLLHVGDQDRPAGAVGALGVPAGADEVAVDVAVPVLGVGDDQPGPAQAAVDGAFEVVVVNLGGLGGRLVRGEHRLHLIPDLGRHERCVGARVVVSRVRLSGMTRCLRV</sequence>
<keyword evidence="2" id="KW-1185">Reference proteome</keyword>
<reference evidence="1 2" key="1">
    <citation type="journal article" date="2017" name="Int. J. Syst. Evol. Microbiol.">
        <title>Pseudokineococcus basanitobsidens sp. nov., isolated from volcanic rock.</title>
        <authorList>
            <person name="Lee D.W."/>
            <person name="Park M.Y."/>
            <person name="Kim J.J."/>
            <person name="Kim B.S."/>
        </authorList>
    </citation>
    <scope>NUCLEOTIDE SEQUENCE [LARGE SCALE GENOMIC DNA]</scope>
    <source>
        <strain evidence="1 2">DSM 103726</strain>
    </source>
</reference>
<proteinExistence type="predicted"/>
<organism evidence="1 2">
    <name type="scientific">Pseudokineococcus basanitobsidens</name>
    <dbReference type="NCBI Taxonomy" id="1926649"/>
    <lineage>
        <taxon>Bacteria</taxon>
        <taxon>Bacillati</taxon>
        <taxon>Actinomycetota</taxon>
        <taxon>Actinomycetes</taxon>
        <taxon>Kineosporiales</taxon>
        <taxon>Kineosporiaceae</taxon>
        <taxon>Pseudokineococcus</taxon>
    </lineage>
</organism>
<evidence type="ECO:0000313" key="1">
    <source>
        <dbReference type="EMBL" id="MEJ5946853.1"/>
    </source>
</evidence>
<name>A0ABU8RP18_9ACTN</name>
<dbReference type="EMBL" id="JBBIAA010000036">
    <property type="protein sequence ID" value="MEJ5946853.1"/>
    <property type="molecule type" value="Genomic_DNA"/>
</dbReference>
<gene>
    <name evidence="1" type="ORF">WDZ17_16270</name>
</gene>
<protein>
    <submittedName>
        <fullName evidence="1">Uncharacterized protein</fullName>
    </submittedName>
</protein>
<comment type="caution">
    <text evidence="1">The sequence shown here is derived from an EMBL/GenBank/DDBJ whole genome shotgun (WGS) entry which is preliminary data.</text>
</comment>
<dbReference type="Proteomes" id="UP001387100">
    <property type="component" value="Unassembled WGS sequence"/>
</dbReference>
<accession>A0ABU8RP18</accession>